<proteinExistence type="predicted"/>
<keyword evidence="3" id="KW-1185">Reference proteome</keyword>
<feature type="region of interest" description="Disordered" evidence="1">
    <location>
        <begin position="47"/>
        <end position="90"/>
    </location>
</feature>
<reference evidence="2" key="1">
    <citation type="submission" date="2015-05" db="UniProtKB">
        <authorList>
            <consortium name="EnsemblMetazoa"/>
        </authorList>
    </citation>
    <scope>IDENTIFICATION</scope>
</reference>
<dbReference type="VEuPathDB" id="VectorBase:RPRC005009"/>
<evidence type="ECO:0000256" key="1">
    <source>
        <dbReference type="SAM" id="MobiDB-lite"/>
    </source>
</evidence>
<organism evidence="2 3">
    <name type="scientific">Rhodnius prolixus</name>
    <name type="common">Triatomid bug</name>
    <dbReference type="NCBI Taxonomy" id="13249"/>
    <lineage>
        <taxon>Eukaryota</taxon>
        <taxon>Metazoa</taxon>
        <taxon>Ecdysozoa</taxon>
        <taxon>Arthropoda</taxon>
        <taxon>Hexapoda</taxon>
        <taxon>Insecta</taxon>
        <taxon>Pterygota</taxon>
        <taxon>Neoptera</taxon>
        <taxon>Paraneoptera</taxon>
        <taxon>Hemiptera</taxon>
        <taxon>Heteroptera</taxon>
        <taxon>Panheteroptera</taxon>
        <taxon>Cimicomorpha</taxon>
        <taxon>Reduviidae</taxon>
        <taxon>Triatominae</taxon>
        <taxon>Rhodnius</taxon>
    </lineage>
</organism>
<dbReference type="EnsemblMetazoa" id="RPRC005009-RA">
    <property type="protein sequence ID" value="RPRC005009-PA"/>
    <property type="gene ID" value="RPRC005009"/>
</dbReference>
<accession>T1HLT5</accession>
<name>T1HLT5_RHOPR</name>
<dbReference type="Proteomes" id="UP000015103">
    <property type="component" value="Unassembled WGS sequence"/>
</dbReference>
<dbReference type="HOGENOM" id="CLU_2443579_0_0_1"/>
<dbReference type="AlphaFoldDB" id="T1HLT5"/>
<dbReference type="Gene3D" id="1.20.890.10">
    <property type="entry name" value="cAMP-dependent protein kinase regulatory subunit, dimerization-anchoring domain"/>
    <property type="match status" value="1"/>
</dbReference>
<dbReference type="InParanoid" id="T1HLT5"/>
<feature type="compositionally biased region" description="Basic and acidic residues" evidence="1">
    <location>
        <begin position="61"/>
        <end position="75"/>
    </location>
</feature>
<sequence length="90" mass="10049">MGSLIKVAVPEGIGSAMESLTKAILEEQPVDIYKFSYKHFQMKVQRRQEAVGSADSPLDEDNTRSKESTTEENKDTPTQPHLEELQITAV</sequence>
<evidence type="ECO:0000313" key="3">
    <source>
        <dbReference type="Proteomes" id="UP000015103"/>
    </source>
</evidence>
<protein>
    <submittedName>
        <fullName evidence="2">Uncharacterized protein</fullName>
    </submittedName>
</protein>
<dbReference type="EMBL" id="ACPB03004386">
    <property type="status" value="NOT_ANNOTATED_CDS"/>
    <property type="molecule type" value="Genomic_DNA"/>
</dbReference>
<evidence type="ECO:0000313" key="2">
    <source>
        <dbReference type="EnsemblMetazoa" id="RPRC005009-PA"/>
    </source>
</evidence>
<dbReference type="SUPFAM" id="SSF47391">
    <property type="entry name" value="Dimerization-anchoring domain of cAMP-dependent PK regulatory subunit"/>
    <property type="match status" value="1"/>
</dbReference>